<evidence type="ECO:0000256" key="1">
    <source>
        <dbReference type="SAM" id="Phobius"/>
    </source>
</evidence>
<dbReference type="RefSeq" id="WP_249997018.1">
    <property type="nucleotide sequence ID" value="NZ_CP116221.1"/>
</dbReference>
<organism evidence="2 3">
    <name type="scientific">Psychroserpens ponticola</name>
    <dbReference type="NCBI Taxonomy" id="2932268"/>
    <lineage>
        <taxon>Bacteria</taxon>
        <taxon>Pseudomonadati</taxon>
        <taxon>Bacteroidota</taxon>
        <taxon>Flavobacteriia</taxon>
        <taxon>Flavobacteriales</taxon>
        <taxon>Flavobacteriaceae</taxon>
        <taxon>Psychroserpens</taxon>
    </lineage>
</organism>
<dbReference type="Proteomes" id="UP001202717">
    <property type="component" value="Chromosome"/>
</dbReference>
<evidence type="ECO:0000313" key="3">
    <source>
        <dbReference type="Proteomes" id="UP001202717"/>
    </source>
</evidence>
<feature type="transmembrane region" description="Helical" evidence="1">
    <location>
        <begin position="31"/>
        <end position="51"/>
    </location>
</feature>
<gene>
    <name evidence="2" type="ORF">MUN68_017505</name>
</gene>
<dbReference type="EMBL" id="CP116221">
    <property type="protein sequence ID" value="WCO01844.1"/>
    <property type="molecule type" value="Genomic_DNA"/>
</dbReference>
<keyword evidence="1" id="KW-0812">Transmembrane</keyword>
<keyword evidence="3" id="KW-1185">Reference proteome</keyword>
<feature type="transmembrane region" description="Helical" evidence="1">
    <location>
        <begin position="5"/>
        <end position="25"/>
    </location>
</feature>
<keyword evidence="1" id="KW-1133">Transmembrane helix</keyword>
<keyword evidence="1" id="KW-0472">Membrane</keyword>
<protein>
    <submittedName>
        <fullName evidence="2">Uncharacterized protein</fullName>
    </submittedName>
</protein>
<accession>A0ABY7RXI2</accession>
<name>A0ABY7RXI2_9FLAO</name>
<sequence length="67" mass="7966">MKKSFYILGFLSFFTLGIGAMFEFLSWPYRGIIVFVGFLFLNFGLIPAYFYQKYQQEQTKLKDQTLN</sequence>
<evidence type="ECO:0000313" key="2">
    <source>
        <dbReference type="EMBL" id="WCO01844.1"/>
    </source>
</evidence>
<proteinExistence type="predicted"/>
<reference evidence="2 3" key="1">
    <citation type="submission" date="2023-01" db="EMBL/GenBank/DDBJ databases">
        <title>Psychroserpens ponticola sp. nov., isolated from seawater.</title>
        <authorList>
            <person name="Kristyanto S."/>
            <person name="Jung J."/>
            <person name="Kim J.M."/>
            <person name="Jeon C.O."/>
        </authorList>
    </citation>
    <scope>NUCLEOTIDE SEQUENCE [LARGE SCALE GENOMIC DNA]</scope>
    <source>
        <strain evidence="2 3">MSW6</strain>
    </source>
</reference>